<name>A0A0A9CS80_ARUDO</name>
<protein>
    <submittedName>
        <fullName evidence="1">Uncharacterized protein</fullName>
    </submittedName>
</protein>
<accession>A0A0A9CS80</accession>
<dbReference type="AlphaFoldDB" id="A0A0A9CS80"/>
<reference evidence="1" key="1">
    <citation type="submission" date="2014-09" db="EMBL/GenBank/DDBJ databases">
        <authorList>
            <person name="Magalhaes I.L.F."/>
            <person name="Oliveira U."/>
            <person name="Santos F.R."/>
            <person name="Vidigal T.H.D.A."/>
            <person name="Brescovit A.D."/>
            <person name="Santos A.J."/>
        </authorList>
    </citation>
    <scope>NUCLEOTIDE SEQUENCE</scope>
    <source>
        <tissue evidence="1">Shoot tissue taken approximately 20 cm above the soil surface</tissue>
    </source>
</reference>
<dbReference type="EMBL" id="GBRH01223533">
    <property type="protein sequence ID" value="JAD74362.1"/>
    <property type="molecule type" value="Transcribed_RNA"/>
</dbReference>
<sequence length="22" mass="2470">MTVLKTLKFSLIVSPLSRLCYG</sequence>
<reference evidence="1" key="2">
    <citation type="journal article" date="2015" name="Data Brief">
        <title>Shoot transcriptome of the giant reed, Arundo donax.</title>
        <authorList>
            <person name="Barrero R.A."/>
            <person name="Guerrero F.D."/>
            <person name="Moolhuijzen P."/>
            <person name="Goolsby J.A."/>
            <person name="Tidwell J."/>
            <person name="Bellgard S.E."/>
            <person name="Bellgard M.I."/>
        </authorList>
    </citation>
    <scope>NUCLEOTIDE SEQUENCE</scope>
    <source>
        <tissue evidence="1">Shoot tissue taken approximately 20 cm above the soil surface</tissue>
    </source>
</reference>
<evidence type="ECO:0000313" key="1">
    <source>
        <dbReference type="EMBL" id="JAD74362.1"/>
    </source>
</evidence>
<proteinExistence type="predicted"/>
<organism evidence="1">
    <name type="scientific">Arundo donax</name>
    <name type="common">Giant reed</name>
    <name type="synonym">Donax arundinaceus</name>
    <dbReference type="NCBI Taxonomy" id="35708"/>
    <lineage>
        <taxon>Eukaryota</taxon>
        <taxon>Viridiplantae</taxon>
        <taxon>Streptophyta</taxon>
        <taxon>Embryophyta</taxon>
        <taxon>Tracheophyta</taxon>
        <taxon>Spermatophyta</taxon>
        <taxon>Magnoliopsida</taxon>
        <taxon>Liliopsida</taxon>
        <taxon>Poales</taxon>
        <taxon>Poaceae</taxon>
        <taxon>PACMAD clade</taxon>
        <taxon>Arundinoideae</taxon>
        <taxon>Arundineae</taxon>
        <taxon>Arundo</taxon>
    </lineage>
</organism>